<dbReference type="AlphaFoldDB" id="A0A668V886"/>
<reference evidence="11" key="1">
    <citation type="submission" date="2025-08" db="UniProtKB">
        <authorList>
            <consortium name="Ensembl"/>
        </authorList>
    </citation>
    <scope>IDENTIFICATION</scope>
</reference>
<keyword evidence="3 9" id="KW-0812">Transmembrane</keyword>
<feature type="transmembrane region" description="Helical" evidence="9">
    <location>
        <begin position="301"/>
        <end position="325"/>
    </location>
</feature>
<evidence type="ECO:0000256" key="7">
    <source>
        <dbReference type="ARBA" id="ARBA00023170"/>
    </source>
</evidence>
<feature type="transmembrane region" description="Helical" evidence="9">
    <location>
        <begin position="162"/>
        <end position="182"/>
    </location>
</feature>
<evidence type="ECO:0000259" key="10">
    <source>
        <dbReference type="PROSITE" id="PS50262"/>
    </source>
</evidence>
<evidence type="ECO:0000256" key="6">
    <source>
        <dbReference type="ARBA" id="ARBA00023136"/>
    </source>
</evidence>
<reference evidence="11" key="2">
    <citation type="submission" date="2025-09" db="UniProtKB">
        <authorList>
            <consortium name="Ensembl"/>
        </authorList>
    </citation>
    <scope>IDENTIFICATION</scope>
</reference>
<keyword evidence="6 9" id="KW-0472">Membrane</keyword>
<feature type="transmembrane region" description="Helical" evidence="9">
    <location>
        <begin position="116"/>
        <end position="141"/>
    </location>
</feature>
<keyword evidence="4" id="KW-0970">Cilium biogenesis/degradation</keyword>
<feature type="transmembrane region" description="Helical" evidence="9">
    <location>
        <begin position="337"/>
        <end position="359"/>
    </location>
</feature>
<keyword evidence="5 9" id="KW-1133">Transmembrane helix</keyword>
<dbReference type="GO" id="GO:0030030">
    <property type="term" value="P:cell projection organization"/>
    <property type="evidence" value="ECO:0007669"/>
    <property type="project" value="UniProtKB-KW"/>
</dbReference>
<dbReference type="Proteomes" id="UP000472276">
    <property type="component" value="Unassembled WGS sequence"/>
</dbReference>
<evidence type="ECO:0000256" key="4">
    <source>
        <dbReference type="ARBA" id="ARBA00022794"/>
    </source>
</evidence>
<evidence type="ECO:0000256" key="3">
    <source>
        <dbReference type="ARBA" id="ARBA00022692"/>
    </source>
</evidence>
<feature type="transmembrane region" description="Helical" evidence="9">
    <location>
        <begin position="208"/>
        <end position="230"/>
    </location>
</feature>
<dbReference type="Pfam" id="PF00001">
    <property type="entry name" value="7tm_1"/>
    <property type="match status" value="1"/>
</dbReference>
<dbReference type="GO" id="GO:0032870">
    <property type="term" value="P:cellular response to hormone stimulus"/>
    <property type="evidence" value="ECO:0007669"/>
    <property type="project" value="TreeGrafter"/>
</dbReference>
<organism evidence="11 12">
    <name type="scientific">Oreochromis aureus</name>
    <name type="common">Israeli tilapia</name>
    <name type="synonym">Chromis aureus</name>
    <dbReference type="NCBI Taxonomy" id="47969"/>
    <lineage>
        <taxon>Eukaryota</taxon>
        <taxon>Metazoa</taxon>
        <taxon>Chordata</taxon>
        <taxon>Craniata</taxon>
        <taxon>Vertebrata</taxon>
        <taxon>Euteleostomi</taxon>
        <taxon>Actinopterygii</taxon>
        <taxon>Neopterygii</taxon>
        <taxon>Teleostei</taxon>
        <taxon>Neoteleostei</taxon>
        <taxon>Acanthomorphata</taxon>
        <taxon>Ovalentaria</taxon>
        <taxon>Cichlomorphae</taxon>
        <taxon>Cichliformes</taxon>
        <taxon>Cichlidae</taxon>
        <taxon>African cichlids</taxon>
        <taxon>Pseudocrenilabrinae</taxon>
        <taxon>Oreochromini</taxon>
        <taxon>Oreochromis</taxon>
    </lineage>
</organism>
<sequence length="426" mass="46608">METEGYRDLLETSDGQGVGLLDGGGEVGVEEGWSTPYPLGFQVSLTTVLMLELVLGFSSNLTVLVLYCAQSNLVDSVSNLVTVNLHVLDILVCVLCLPLTVAVILLPANENGVSSLATLCCFHEACVTFTSVATAVNVLVISLDRYDISVRPASRLLTPRRAALLLATVWALSLAVFFLPFLEGDFFSSRNRTLLCVGGQGYYTGLAMYYHLLLQVPCFFIAVAVMLFTYSRILQALNIRIGSHMMRSTLSPTPPSASAQTHANTPLPASSMGVQASVSAIIALRRAVRRHRDRRERQRRVLKMSLIIISTFLGCWAPLSAVNVLILCMGPSDSLVRLRLCFLAMAYGTTIFHPLLYAFTRQKLRRALKTRVKKRVVSLLQVDPAPSGGTVIHNSWVEGGGQRKNRKSRVEASDGTDRCLTEAVRE</sequence>
<keyword evidence="7" id="KW-0675">Receptor</keyword>
<dbReference type="Gene3D" id="1.20.1070.10">
    <property type="entry name" value="Rhodopsin 7-helix transmembrane proteins"/>
    <property type="match status" value="1"/>
</dbReference>
<dbReference type="OMA" id="WAPISIA"/>
<dbReference type="PANTHER" id="PTHR24241">
    <property type="entry name" value="NEUROPEPTIDE RECEPTOR-RELATED G-PROTEIN COUPLED RECEPTOR"/>
    <property type="match status" value="1"/>
</dbReference>
<dbReference type="SUPFAM" id="SSF81321">
    <property type="entry name" value="Family A G protein-coupled receptor-like"/>
    <property type="match status" value="1"/>
</dbReference>
<feature type="transmembrane region" description="Helical" evidence="9">
    <location>
        <begin position="81"/>
        <end position="104"/>
    </location>
</feature>
<evidence type="ECO:0000256" key="9">
    <source>
        <dbReference type="SAM" id="Phobius"/>
    </source>
</evidence>
<accession>A0A668V886</accession>
<feature type="domain" description="G-protein coupled receptors family 1 profile" evidence="10">
    <location>
        <begin position="59"/>
        <end position="357"/>
    </location>
</feature>
<evidence type="ECO:0000313" key="12">
    <source>
        <dbReference type="Proteomes" id="UP000472276"/>
    </source>
</evidence>
<dbReference type="GO" id="GO:0004930">
    <property type="term" value="F:G protein-coupled receptor activity"/>
    <property type="evidence" value="ECO:0007669"/>
    <property type="project" value="InterPro"/>
</dbReference>
<proteinExistence type="predicted"/>
<keyword evidence="12" id="KW-1185">Reference proteome</keyword>
<evidence type="ECO:0000256" key="8">
    <source>
        <dbReference type="ARBA" id="ARBA00070815"/>
    </source>
</evidence>
<gene>
    <name evidence="11" type="primary">LOC116333928</name>
</gene>
<evidence type="ECO:0000256" key="1">
    <source>
        <dbReference type="ARBA" id="ARBA00004651"/>
    </source>
</evidence>
<dbReference type="PROSITE" id="PS50262">
    <property type="entry name" value="G_PROTEIN_RECEP_F1_2"/>
    <property type="match status" value="1"/>
</dbReference>
<keyword evidence="2" id="KW-1003">Cell membrane</keyword>
<evidence type="ECO:0000256" key="2">
    <source>
        <dbReference type="ARBA" id="ARBA00022475"/>
    </source>
</evidence>
<dbReference type="InterPro" id="IPR000276">
    <property type="entry name" value="GPCR_Rhodpsn"/>
</dbReference>
<dbReference type="PRINTS" id="PR00237">
    <property type="entry name" value="GPCRRHODOPSN"/>
</dbReference>
<dbReference type="CDD" id="cd00637">
    <property type="entry name" value="7tm_classA_rhodopsin-like"/>
    <property type="match status" value="1"/>
</dbReference>
<protein>
    <recommendedName>
        <fullName evidence="8">G-protein coupled receptor 22</fullName>
    </recommendedName>
</protein>
<dbReference type="PANTHER" id="PTHR24241:SF127">
    <property type="entry name" value="G-PROTEIN COUPLED RECEPTOR 22-RELATED"/>
    <property type="match status" value="1"/>
</dbReference>
<evidence type="ECO:0000313" key="11">
    <source>
        <dbReference type="Ensembl" id="ENSOABP00000047034.1"/>
    </source>
</evidence>
<dbReference type="FunFam" id="1.20.1070.10:FF:000084">
    <property type="entry name" value="Probable G-protein coupled receptor 22"/>
    <property type="match status" value="1"/>
</dbReference>
<feature type="transmembrane region" description="Helical" evidence="9">
    <location>
        <begin position="43"/>
        <end position="69"/>
    </location>
</feature>
<dbReference type="GO" id="GO:0042277">
    <property type="term" value="F:peptide binding"/>
    <property type="evidence" value="ECO:0007669"/>
    <property type="project" value="TreeGrafter"/>
</dbReference>
<dbReference type="Ensembl" id="ENSOABT00000048251.2">
    <property type="protein sequence ID" value="ENSOABP00000047034.1"/>
    <property type="gene ID" value="ENSOABG00000021013.2"/>
</dbReference>
<name>A0A668V886_OREAU</name>
<dbReference type="InterPro" id="IPR017452">
    <property type="entry name" value="GPCR_Rhodpsn_7TM"/>
</dbReference>
<dbReference type="GO" id="GO:0005886">
    <property type="term" value="C:plasma membrane"/>
    <property type="evidence" value="ECO:0007669"/>
    <property type="project" value="UniProtKB-SubCell"/>
</dbReference>
<evidence type="ECO:0000256" key="5">
    <source>
        <dbReference type="ARBA" id="ARBA00022989"/>
    </source>
</evidence>
<dbReference type="FunFam" id="1.20.1070.10:FF:000116">
    <property type="entry name" value="probable G-protein coupled receptor 22"/>
    <property type="match status" value="1"/>
</dbReference>
<comment type="subcellular location">
    <subcellularLocation>
        <location evidence="1">Cell membrane</location>
        <topology evidence="1">Multi-pass membrane protein</topology>
    </subcellularLocation>
</comment>